<evidence type="ECO:0000313" key="3">
    <source>
        <dbReference type="EMBL" id="GJT02397.1"/>
    </source>
</evidence>
<dbReference type="InterPro" id="IPR001878">
    <property type="entry name" value="Znf_CCHC"/>
</dbReference>
<comment type="caution">
    <text evidence="3">The sequence shown here is derived from an EMBL/GenBank/DDBJ whole genome shotgun (WGS) entry which is preliminary data.</text>
</comment>
<reference evidence="3" key="1">
    <citation type="journal article" date="2022" name="Int. J. Mol. Sci.">
        <title>Draft Genome of Tanacetum Coccineum: Genomic Comparison of Closely Related Tanacetum-Family Plants.</title>
        <authorList>
            <person name="Yamashiro T."/>
            <person name="Shiraishi A."/>
            <person name="Nakayama K."/>
            <person name="Satake H."/>
        </authorList>
    </citation>
    <scope>NUCLEOTIDE SEQUENCE</scope>
</reference>
<protein>
    <submittedName>
        <fullName evidence="3">Reverse transcriptase domain-containing protein</fullName>
    </submittedName>
</protein>
<dbReference type="GO" id="GO:0003964">
    <property type="term" value="F:RNA-directed DNA polymerase activity"/>
    <property type="evidence" value="ECO:0007669"/>
    <property type="project" value="UniProtKB-KW"/>
</dbReference>
<dbReference type="SUPFAM" id="SSF50630">
    <property type="entry name" value="Acid proteases"/>
    <property type="match status" value="1"/>
</dbReference>
<keyword evidence="1" id="KW-0863">Zinc-finger</keyword>
<keyword evidence="3" id="KW-0808">Transferase</keyword>
<keyword evidence="3" id="KW-0548">Nucleotidyltransferase</keyword>
<dbReference type="InterPro" id="IPR036875">
    <property type="entry name" value="Znf_CCHC_sf"/>
</dbReference>
<accession>A0ABQ5ALM4</accession>
<keyword evidence="4" id="KW-1185">Reference proteome</keyword>
<dbReference type="SUPFAM" id="SSF57756">
    <property type="entry name" value="Retrovirus zinc finger-like domains"/>
    <property type="match status" value="1"/>
</dbReference>
<evidence type="ECO:0000313" key="4">
    <source>
        <dbReference type="Proteomes" id="UP001151760"/>
    </source>
</evidence>
<dbReference type="Proteomes" id="UP001151760">
    <property type="component" value="Unassembled WGS sequence"/>
</dbReference>
<dbReference type="SMART" id="SM00343">
    <property type="entry name" value="ZnF_C2HC"/>
    <property type="match status" value="2"/>
</dbReference>
<gene>
    <name evidence="3" type="ORF">Tco_0823566</name>
</gene>
<keyword evidence="3" id="KW-0695">RNA-directed DNA polymerase</keyword>
<keyword evidence="1" id="KW-0862">Zinc</keyword>
<evidence type="ECO:0000259" key="2">
    <source>
        <dbReference type="PROSITE" id="PS50158"/>
    </source>
</evidence>
<name>A0ABQ5ALM4_9ASTR</name>
<dbReference type="PANTHER" id="PTHR15503">
    <property type="entry name" value="LDOC1 RELATED"/>
    <property type="match status" value="1"/>
</dbReference>
<proteinExistence type="predicted"/>
<feature type="domain" description="CCHC-type" evidence="2">
    <location>
        <begin position="56"/>
        <end position="71"/>
    </location>
</feature>
<evidence type="ECO:0000256" key="1">
    <source>
        <dbReference type="PROSITE-ProRule" id="PRU00047"/>
    </source>
</evidence>
<dbReference type="PANTHER" id="PTHR15503:SF45">
    <property type="entry name" value="RNA-DIRECTED DNA POLYMERASE HOMOLOG"/>
    <property type="match status" value="1"/>
</dbReference>
<dbReference type="InterPro" id="IPR032567">
    <property type="entry name" value="RTL1-rel"/>
</dbReference>
<dbReference type="InterPro" id="IPR021109">
    <property type="entry name" value="Peptidase_aspartic_dom_sf"/>
</dbReference>
<reference evidence="3" key="2">
    <citation type="submission" date="2022-01" db="EMBL/GenBank/DDBJ databases">
        <authorList>
            <person name="Yamashiro T."/>
            <person name="Shiraishi A."/>
            <person name="Satake H."/>
            <person name="Nakayama K."/>
        </authorList>
    </citation>
    <scope>NUCLEOTIDE SEQUENCE</scope>
</reference>
<dbReference type="Pfam" id="PF08284">
    <property type="entry name" value="RVP_2"/>
    <property type="match status" value="1"/>
</dbReference>
<dbReference type="Gene3D" id="4.10.60.10">
    <property type="entry name" value="Zinc finger, CCHC-type"/>
    <property type="match status" value="1"/>
</dbReference>
<sequence>MGTYLCAPKCNYHHTGQCAPKCGKCKRYGHATIDCRVNINNNNNNNNNRNQKAGACYECGNADHIKKNCPKLKNHGNGNGNGTAKGRAYALGGRDASPDSNVITGTFLLNNRYVTILFDTGADRSFVSNTFSATIDITPTTLENHYDVELADGKII</sequence>
<organism evidence="3 4">
    <name type="scientific">Tanacetum coccineum</name>
    <dbReference type="NCBI Taxonomy" id="301880"/>
    <lineage>
        <taxon>Eukaryota</taxon>
        <taxon>Viridiplantae</taxon>
        <taxon>Streptophyta</taxon>
        <taxon>Embryophyta</taxon>
        <taxon>Tracheophyta</taxon>
        <taxon>Spermatophyta</taxon>
        <taxon>Magnoliopsida</taxon>
        <taxon>eudicotyledons</taxon>
        <taxon>Gunneridae</taxon>
        <taxon>Pentapetalae</taxon>
        <taxon>asterids</taxon>
        <taxon>campanulids</taxon>
        <taxon>Asterales</taxon>
        <taxon>Asteraceae</taxon>
        <taxon>Asteroideae</taxon>
        <taxon>Anthemideae</taxon>
        <taxon>Anthemidinae</taxon>
        <taxon>Tanacetum</taxon>
    </lineage>
</organism>
<keyword evidence="1" id="KW-0479">Metal-binding</keyword>
<dbReference type="PROSITE" id="PS50158">
    <property type="entry name" value="ZF_CCHC"/>
    <property type="match status" value="1"/>
</dbReference>
<dbReference type="EMBL" id="BQNB010012346">
    <property type="protein sequence ID" value="GJT02397.1"/>
    <property type="molecule type" value="Genomic_DNA"/>
</dbReference>